<feature type="region of interest" description="Disordered" evidence="2">
    <location>
        <begin position="95"/>
        <end position="136"/>
    </location>
</feature>
<dbReference type="Proteomes" id="UP000789405">
    <property type="component" value="Unassembled WGS sequence"/>
</dbReference>
<feature type="coiled-coil region" evidence="1">
    <location>
        <begin position="3"/>
        <end position="48"/>
    </location>
</feature>
<evidence type="ECO:0000313" key="3">
    <source>
        <dbReference type="EMBL" id="CAG8822187.1"/>
    </source>
</evidence>
<dbReference type="AlphaFoldDB" id="A0A9N9KDE2"/>
<gene>
    <name evidence="3" type="ORF">DERYTH_LOCUS27255</name>
</gene>
<feature type="compositionally biased region" description="Basic and acidic residues" evidence="2">
    <location>
        <begin position="95"/>
        <end position="134"/>
    </location>
</feature>
<dbReference type="OrthoDB" id="2491867at2759"/>
<evidence type="ECO:0000313" key="4">
    <source>
        <dbReference type="Proteomes" id="UP000789405"/>
    </source>
</evidence>
<evidence type="ECO:0000256" key="1">
    <source>
        <dbReference type="SAM" id="Coils"/>
    </source>
</evidence>
<accession>A0A9N9KDE2</accession>
<dbReference type="EMBL" id="CAJVPY010061746">
    <property type="protein sequence ID" value="CAG8822187.1"/>
    <property type="molecule type" value="Genomic_DNA"/>
</dbReference>
<organism evidence="3 4">
    <name type="scientific">Dentiscutata erythropus</name>
    <dbReference type="NCBI Taxonomy" id="1348616"/>
    <lineage>
        <taxon>Eukaryota</taxon>
        <taxon>Fungi</taxon>
        <taxon>Fungi incertae sedis</taxon>
        <taxon>Mucoromycota</taxon>
        <taxon>Glomeromycotina</taxon>
        <taxon>Glomeromycetes</taxon>
        <taxon>Diversisporales</taxon>
        <taxon>Gigasporaceae</taxon>
        <taxon>Dentiscutata</taxon>
    </lineage>
</organism>
<protein>
    <submittedName>
        <fullName evidence="3">14621_t:CDS:1</fullName>
    </submittedName>
</protein>
<proteinExistence type="predicted"/>
<comment type="caution">
    <text evidence="3">The sequence shown here is derived from an EMBL/GenBank/DDBJ whole genome shotgun (WGS) entry which is preliminary data.</text>
</comment>
<keyword evidence="1" id="KW-0175">Coiled coil</keyword>
<keyword evidence="4" id="KW-1185">Reference proteome</keyword>
<reference evidence="3" key="1">
    <citation type="submission" date="2021-06" db="EMBL/GenBank/DDBJ databases">
        <authorList>
            <person name="Kallberg Y."/>
            <person name="Tangrot J."/>
            <person name="Rosling A."/>
        </authorList>
    </citation>
    <scope>NUCLEOTIDE SEQUENCE</scope>
    <source>
        <strain evidence="3">MA453B</strain>
    </source>
</reference>
<evidence type="ECO:0000256" key="2">
    <source>
        <dbReference type="SAM" id="MobiDB-lite"/>
    </source>
</evidence>
<sequence length="168" mass="20440">VHEQEIKKLKLEFEDTYQQIEEEAVKVIDKMKEEIKEKNKIIDELVERMAYYSIFFGRGFEFAQKQYEQEKLFNQVYTAVNDFTGETYNFVESKEELVENTTQEDKENKEIDIEKLDENDNKEANENKEPEDLSKYNYVYHETFGENSENELYYESDNRSWEYDFDDE</sequence>
<name>A0A9N9KDE2_9GLOM</name>
<feature type="non-terminal residue" evidence="3">
    <location>
        <position position="1"/>
    </location>
</feature>